<feature type="chain" id="PRO_5014158371" evidence="1">
    <location>
        <begin position="18"/>
        <end position="122"/>
    </location>
</feature>
<comment type="caution">
    <text evidence="2">The sequence shown here is derived from an EMBL/GenBank/DDBJ whole genome shotgun (WGS) entry which is preliminary data.</text>
</comment>
<evidence type="ECO:0000313" key="2">
    <source>
        <dbReference type="EMBL" id="PKI47537.1"/>
    </source>
</evidence>
<dbReference type="Proteomes" id="UP000233551">
    <property type="component" value="Unassembled WGS sequence"/>
</dbReference>
<evidence type="ECO:0000256" key="1">
    <source>
        <dbReference type="SAM" id="SignalP"/>
    </source>
</evidence>
<gene>
    <name evidence="2" type="ORF">CRG98_032127</name>
</gene>
<evidence type="ECO:0000313" key="3">
    <source>
        <dbReference type="Proteomes" id="UP000233551"/>
    </source>
</evidence>
<protein>
    <submittedName>
        <fullName evidence="2">Uncharacterized protein</fullName>
    </submittedName>
</protein>
<keyword evidence="1" id="KW-0732">Signal</keyword>
<name>A0A2I0IU52_PUNGR</name>
<proteinExistence type="predicted"/>
<reference evidence="2 3" key="1">
    <citation type="submission" date="2017-11" db="EMBL/GenBank/DDBJ databases">
        <title>De-novo sequencing of pomegranate (Punica granatum L.) genome.</title>
        <authorList>
            <person name="Akparov Z."/>
            <person name="Amiraslanov A."/>
            <person name="Hajiyeva S."/>
            <person name="Abbasov M."/>
            <person name="Kaur K."/>
            <person name="Hamwieh A."/>
            <person name="Solovyev V."/>
            <person name="Salamov A."/>
            <person name="Braich B."/>
            <person name="Kosarev P."/>
            <person name="Mahmoud A."/>
            <person name="Hajiyev E."/>
            <person name="Babayeva S."/>
            <person name="Izzatullayeva V."/>
            <person name="Mammadov A."/>
            <person name="Mammadov A."/>
            <person name="Sharifova S."/>
            <person name="Ojaghi J."/>
            <person name="Eynullazada K."/>
            <person name="Bayramov B."/>
            <person name="Abdulazimova A."/>
            <person name="Shahmuradov I."/>
        </authorList>
    </citation>
    <scope>NUCLEOTIDE SEQUENCE [LARGE SCALE GENOMIC DNA]</scope>
    <source>
        <strain evidence="3">cv. AG2017</strain>
        <tissue evidence="2">Leaf</tissue>
    </source>
</reference>
<dbReference type="EMBL" id="PGOL01002496">
    <property type="protein sequence ID" value="PKI47537.1"/>
    <property type="molecule type" value="Genomic_DNA"/>
</dbReference>
<keyword evidence="3" id="KW-1185">Reference proteome</keyword>
<feature type="signal peptide" evidence="1">
    <location>
        <begin position="1"/>
        <end position="17"/>
    </location>
</feature>
<accession>A0A2I0IU52</accession>
<organism evidence="2 3">
    <name type="scientific">Punica granatum</name>
    <name type="common">Pomegranate</name>
    <dbReference type="NCBI Taxonomy" id="22663"/>
    <lineage>
        <taxon>Eukaryota</taxon>
        <taxon>Viridiplantae</taxon>
        <taxon>Streptophyta</taxon>
        <taxon>Embryophyta</taxon>
        <taxon>Tracheophyta</taxon>
        <taxon>Spermatophyta</taxon>
        <taxon>Magnoliopsida</taxon>
        <taxon>eudicotyledons</taxon>
        <taxon>Gunneridae</taxon>
        <taxon>Pentapetalae</taxon>
        <taxon>rosids</taxon>
        <taxon>malvids</taxon>
        <taxon>Myrtales</taxon>
        <taxon>Lythraceae</taxon>
        <taxon>Punica</taxon>
    </lineage>
</organism>
<sequence>MAFTLCWLLPLLVTSLSELLDRKRETQIEIRVRAVQLDFNRPLINNRELTNYVGDSDWRAAIAGGVSKRERDQRDGVRTRESYVLQPLEGTRGRGRELEVAGLRSRARGCGFVSVSMYIDVC</sequence>
<dbReference type="AlphaFoldDB" id="A0A2I0IU52"/>